<dbReference type="AlphaFoldDB" id="A0A1E5IIF8"/>
<feature type="binding site" evidence="7">
    <location>
        <position position="270"/>
    </location>
    <ligand>
        <name>[4Fe-4S] cluster</name>
        <dbReference type="ChEBI" id="CHEBI:49883"/>
    </ligand>
</feature>
<dbReference type="Proteomes" id="UP000095237">
    <property type="component" value="Unassembled WGS sequence"/>
</dbReference>
<feature type="domain" description="IspG TIM-barrel" evidence="8">
    <location>
        <begin position="9"/>
        <end position="249"/>
    </location>
</feature>
<dbReference type="NCBIfam" id="NF001540">
    <property type="entry name" value="PRK00366.1"/>
    <property type="match status" value="1"/>
</dbReference>
<comment type="similarity">
    <text evidence="7">Belongs to the IspG family.</text>
</comment>
<dbReference type="InterPro" id="IPR045854">
    <property type="entry name" value="NO2/SO3_Rdtase_4Fe4S_sf"/>
</dbReference>
<dbReference type="PANTHER" id="PTHR30454:SF0">
    <property type="entry name" value="4-HYDROXY-3-METHYLBUT-2-EN-1-YL DIPHOSPHATE SYNTHASE (FERREDOXIN), CHLOROPLASTIC"/>
    <property type="match status" value="1"/>
</dbReference>
<feature type="binding site" evidence="7">
    <location>
        <position position="315"/>
    </location>
    <ligand>
        <name>[4Fe-4S] cluster</name>
        <dbReference type="ChEBI" id="CHEBI:49883"/>
    </ligand>
</feature>
<dbReference type="GO" id="GO:0019288">
    <property type="term" value="P:isopentenyl diphosphate biosynthetic process, methylerythritol 4-phosphate pathway"/>
    <property type="evidence" value="ECO:0007669"/>
    <property type="project" value="UniProtKB-UniRule"/>
</dbReference>
<feature type="binding site" evidence="7">
    <location>
        <position position="308"/>
    </location>
    <ligand>
        <name>[4Fe-4S] cluster</name>
        <dbReference type="ChEBI" id="CHEBI:49883"/>
    </ligand>
</feature>
<keyword evidence="6 7" id="KW-0414">Isoprene biosynthesis</keyword>
<accession>A0A1E5IIF8</accession>
<keyword evidence="1 7" id="KW-0004">4Fe-4S</keyword>
<comment type="pathway">
    <text evidence="7">Isoprenoid biosynthesis; isopentenyl diphosphate biosynthesis via DXP pathway; isopentenyl diphosphate from 1-deoxy-D-xylulose 5-phosphate: step 5/6.</text>
</comment>
<dbReference type="EC" id="1.17.7.3" evidence="7"/>
<keyword evidence="5 7" id="KW-0411">Iron-sulfur</keyword>
<proteinExistence type="inferred from homology"/>
<name>A0A1E5IIF8_ENDTX</name>
<dbReference type="InterPro" id="IPR011005">
    <property type="entry name" value="Dihydropteroate_synth-like_sf"/>
</dbReference>
<dbReference type="Pfam" id="PF26540">
    <property type="entry name" value="GcpE_C"/>
    <property type="match status" value="1"/>
</dbReference>
<dbReference type="PANTHER" id="PTHR30454">
    <property type="entry name" value="4-HYDROXY-3-METHYLBUT-2-EN-1-YL DIPHOSPHATE SYNTHASE"/>
    <property type="match status" value="1"/>
</dbReference>
<organism evidence="10 11">
    <name type="scientific">Endomicrobium trichonymphae</name>
    <dbReference type="NCBI Taxonomy" id="1408204"/>
    <lineage>
        <taxon>Bacteria</taxon>
        <taxon>Pseudomonadati</taxon>
        <taxon>Elusimicrobiota</taxon>
        <taxon>Endomicrobiia</taxon>
        <taxon>Endomicrobiales</taxon>
        <taxon>Endomicrobiaceae</taxon>
        <taxon>Candidatus Endomicrobiellum</taxon>
    </lineage>
</organism>
<dbReference type="InterPro" id="IPR058579">
    <property type="entry name" value="IspG_C"/>
</dbReference>
<evidence type="ECO:0000259" key="9">
    <source>
        <dbReference type="Pfam" id="PF26540"/>
    </source>
</evidence>
<evidence type="ECO:0000256" key="6">
    <source>
        <dbReference type="ARBA" id="ARBA00023229"/>
    </source>
</evidence>
<dbReference type="GO" id="GO:0046429">
    <property type="term" value="F:4-hydroxy-3-methylbut-2-en-1-yl diphosphate synthase activity (ferredoxin)"/>
    <property type="evidence" value="ECO:0007669"/>
    <property type="project" value="UniProtKB-UniRule"/>
</dbReference>
<dbReference type="UniPathway" id="UPA00056">
    <property type="reaction ID" value="UER00096"/>
</dbReference>
<dbReference type="SUPFAM" id="SSF51717">
    <property type="entry name" value="Dihydropteroate synthetase-like"/>
    <property type="match status" value="1"/>
</dbReference>
<comment type="caution">
    <text evidence="10">The sequence shown here is derived from an EMBL/GenBank/DDBJ whole genome shotgun (WGS) entry which is preliminary data.</text>
</comment>
<dbReference type="GO" id="GO:0051539">
    <property type="term" value="F:4 iron, 4 sulfur cluster binding"/>
    <property type="evidence" value="ECO:0007669"/>
    <property type="project" value="UniProtKB-UniRule"/>
</dbReference>
<feature type="domain" description="IspG C-terminal" evidence="9">
    <location>
        <begin position="263"/>
        <end position="356"/>
    </location>
</feature>
<evidence type="ECO:0000256" key="3">
    <source>
        <dbReference type="ARBA" id="ARBA00023002"/>
    </source>
</evidence>
<evidence type="ECO:0000256" key="2">
    <source>
        <dbReference type="ARBA" id="ARBA00022723"/>
    </source>
</evidence>
<gene>
    <name evidence="7" type="primary">ispG</name>
    <name evidence="10" type="ORF">ATZ36_05145</name>
</gene>
<keyword evidence="11" id="KW-1185">Reference proteome</keyword>
<dbReference type="GO" id="GO:0141197">
    <property type="term" value="F:4-hydroxy-3-methylbut-2-enyl-diphosphate synthase activity (flavodoxin)"/>
    <property type="evidence" value="ECO:0007669"/>
    <property type="project" value="UniProtKB-EC"/>
</dbReference>
<evidence type="ECO:0000256" key="5">
    <source>
        <dbReference type="ARBA" id="ARBA00023014"/>
    </source>
</evidence>
<dbReference type="Pfam" id="PF04551">
    <property type="entry name" value="GcpE"/>
    <property type="match status" value="1"/>
</dbReference>
<evidence type="ECO:0000256" key="4">
    <source>
        <dbReference type="ARBA" id="ARBA00023004"/>
    </source>
</evidence>
<evidence type="ECO:0000313" key="11">
    <source>
        <dbReference type="Proteomes" id="UP000095237"/>
    </source>
</evidence>
<dbReference type="GO" id="GO:0016114">
    <property type="term" value="P:terpenoid biosynthetic process"/>
    <property type="evidence" value="ECO:0007669"/>
    <property type="project" value="InterPro"/>
</dbReference>
<keyword evidence="3 7" id="KW-0560">Oxidoreductase</keyword>
<comment type="cofactor">
    <cofactor evidence="7">
        <name>[4Fe-4S] cluster</name>
        <dbReference type="ChEBI" id="CHEBI:49883"/>
    </cofactor>
    <text evidence="7">Binds 1 [4Fe-4S] cluster.</text>
</comment>
<keyword evidence="4 7" id="KW-0408">Iron</keyword>
<dbReference type="InterPro" id="IPR058578">
    <property type="entry name" value="IspG_TIM"/>
</dbReference>
<dbReference type="FunFam" id="3.20.20.20:FF:000001">
    <property type="entry name" value="4-hydroxy-3-methylbut-2-en-1-yl diphosphate synthase (flavodoxin)"/>
    <property type="match status" value="1"/>
</dbReference>
<protein>
    <recommendedName>
        <fullName evidence="7">4-hydroxy-3-methylbut-2-en-1-yl diphosphate synthase (flavodoxin)</fullName>
        <ecNumber evidence="7">1.17.7.3</ecNumber>
    </recommendedName>
    <alternativeName>
        <fullName evidence="7">1-hydroxy-2-methyl-2-(E)-butenyl 4-diphosphate synthase</fullName>
    </alternativeName>
</protein>
<dbReference type="InterPro" id="IPR016425">
    <property type="entry name" value="IspG_bac"/>
</dbReference>
<feature type="binding site" evidence="7">
    <location>
        <position position="267"/>
    </location>
    <ligand>
        <name>[4Fe-4S] cluster</name>
        <dbReference type="ChEBI" id="CHEBI:49883"/>
    </ligand>
</feature>
<reference evidence="10 11" key="1">
    <citation type="submission" date="2015-11" db="EMBL/GenBank/DDBJ databases">
        <title>Evidence for parallel genomic evolution in an endosymbiosis of termite gut flagellates.</title>
        <authorList>
            <person name="Zheng H."/>
        </authorList>
    </citation>
    <scope>NUCLEOTIDE SEQUENCE [LARGE SCALE GENOMIC DNA]</scope>
    <source>
        <strain evidence="10 11">CET450</strain>
    </source>
</reference>
<sequence>MKFYKRTETRKINIGSVIIGGGSPVAVQSMTNTNSRDWKATVRQIKQLEETDCEIVRISLPDMESACNLGKIKKSIKIPLVADVHFDYRIALEAIKQGADKLRINPGNIGSKDKISILAKEAKKAHIPIRIGVNAGSLKEVHNFSDNFLRAKALSSVAMEHVKILEKYSFQDIVVSLKASNIDTTVKAYKIFASKRNYPLHLGITEAGSIFSGTVKSAAGLGIMLYDGIGDTIRVSLTANPVEEVKTAYSLLQSMELRSSGIEIVSCPTCSRCEVDLIKIVSEVEKRTSAMKNLKRLSKPVKVALMGCFVNGPGEAKDADFGIAGGKNTGVLFKNGKLIGKVNADKWVEKIISMIKGYCR</sequence>
<dbReference type="SUPFAM" id="SSF56014">
    <property type="entry name" value="Nitrite and sulphite reductase 4Fe-4S domain-like"/>
    <property type="match status" value="1"/>
</dbReference>
<evidence type="ECO:0000259" key="8">
    <source>
        <dbReference type="Pfam" id="PF04551"/>
    </source>
</evidence>
<dbReference type="GO" id="GO:0005506">
    <property type="term" value="F:iron ion binding"/>
    <property type="evidence" value="ECO:0007669"/>
    <property type="project" value="InterPro"/>
</dbReference>
<comment type="catalytic activity">
    <reaction evidence="7">
        <text>(2E)-4-hydroxy-3-methylbut-2-enyl diphosphate + oxidized [flavodoxin] + H2O + 2 H(+) = 2-C-methyl-D-erythritol 2,4-cyclic diphosphate + reduced [flavodoxin]</text>
        <dbReference type="Rhea" id="RHEA:43604"/>
        <dbReference type="Rhea" id="RHEA-COMP:10622"/>
        <dbReference type="Rhea" id="RHEA-COMP:10623"/>
        <dbReference type="ChEBI" id="CHEBI:15377"/>
        <dbReference type="ChEBI" id="CHEBI:15378"/>
        <dbReference type="ChEBI" id="CHEBI:57618"/>
        <dbReference type="ChEBI" id="CHEBI:58210"/>
        <dbReference type="ChEBI" id="CHEBI:58483"/>
        <dbReference type="ChEBI" id="CHEBI:128753"/>
        <dbReference type="EC" id="1.17.7.3"/>
    </reaction>
</comment>
<keyword evidence="2 7" id="KW-0479">Metal-binding</keyword>
<comment type="function">
    <text evidence="7">Converts 2C-methyl-D-erythritol 2,4-cyclodiphosphate (ME-2,4cPP) into 1-hydroxy-2-methyl-2-(E)-butenyl 4-diphosphate.</text>
</comment>
<dbReference type="NCBIfam" id="TIGR00612">
    <property type="entry name" value="ispG_gcpE"/>
    <property type="match status" value="1"/>
</dbReference>
<evidence type="ECO:0000256" key="1">
    <source>
        <dbReference type="ARBA" id="ARBA00022485"/>
    </source>
</evidence>
<evidence type="ECO:0000313" key="10">
    <source>
        <dbReference type="EMBL" id="OEG70282.1"/>
    </source>
</evidence>
<dbReference type="PIRSF" id="PIRSF004640">
    <property type="entry name" value="IspG"/>
    <property type="match status" value="1"/>
</dbReference>
<dbReference type="HAMAP" id="MF_00159">
    <property type="entry name" value="IspG"/>
    <property type="match status" value="1"/>
</dbReference>
<dbReference type="Gene3D" id="3.30.413.10">
    <property type="entry name" value="Sulfite Reductase Hemoprotein, domain 1"/>
    <property type="match status" value="1"/>
</dbReference>
<dbReference type="EMBL" id="LNVX01000391">
    <property type="protein sequence ID" value="OEG70282.1"/>
    <property type="molecule type" value="Genomic_DNA"/>
</dbReference>
<dbReference type="InterPro" id="IPR004588">
    <property type="entry name" value="IspG_bac-typ"/>
</dbReference>
<evidence type="ECO:0000256" key="7">
    <source>
        <dbReference type="HAMAP-Rule" id="MF_00159"/>
    </source>
</evidence>
<dbReference type="Gene3D" id="3.20.20.20">
    <property type="entry name" value="Dihydropteroate synthase-like"/>
    <property type="match status" value="1"/>
</dbReference>